<dbReference type="Proteomes" id="UP000092716">
    <property type="component" value="Chromosome 13"/>
</dbReference>
<gene>
    <name evidence="3" type="ORF">PCOAH_00049700</name>
</gene>
<dbReference type="PANTHER" id="PTHR48104">
    <property type="entry name" value="METACASPASE-4"/>
    <property type="match status" value="1"/>
</dbReference>
<feature type="region of interest" description="Disordered" evidence="2">
    <location>
        <begin position="378"/>
        <end position="398"/>
    </location>
</feature>
<proteinExistence type="inferred from homology"/>
<dbReference type="GO" id="GO:0005737">
    <property type="term" value="C:cytoplasm"/>
    <property type="evidence" value="ECO:0007669"/>
    <property type="project" value="TreeGrafter"/>
</dbReference>
<evidence type="ECO:0000313" key="4">
    <source>
        <dbReference type="Proteomes" id="UP000092716"/>
    </source>
</evidence>
<comment type="similarity">
    <text evidence="1">Belongs to the peptidase C14B family.</text>
</comment>
<evidence type="ECO:0000256" key="1">
    <source>
        <dbReference type="ARBA" id="ARBA00009005"/>
    </source>
</evidence>
<organism evidence="3 4">
    <name type="scientific">Plasmodium coatneyi</name>
    <dbReference type="NCBI Taxonomy" id="208452"/>
    <lineage>
        <taxon>Eukaryota</taxon>
        <taxon>Sar</taxon>
        <taxon>Alveolata</taxon>
        <taxon>Apicomplexa</taxon>
        <taxon>Aconoidasida</taxon>
        <taxon>Haemosporida</taxon>
        <taxon>Plasmodiidae</taxon>
        <taxon>Plasmodium</taxon>
    </lineage>
</organism>
<dbReference type="GeneID" id="30911704"/>
<feature type="compositionally biased region" description="Basic and acidic residues" evidence="2">
    <location>
        <begin position="378"/>
        <end position="388"/>
    </location>
</feature>
<dbReference type="Gene3D" id="3.40.50.12660">
    <property type="match status" value="2"/>
</dbReference>
<dbReference type="RefSeq" id="XP_019917434.1">
    <property type="nucleotide sequence ID" value="XM_020061752.1"/>
</dbReference>
<feature type="compositionally biased region" description="Basic residues" evidence="2">
    <location>
        <begin position="143"/>
        <end position="153"/>
    </location>
</feature>
<dbReference type="InterPro" id="IPR050452">
    <property type="entry name" value="Metacaspase"/>
</dbReference>
<dbReference type="VEuPathDB" id="PlasmoDB:PCOAH_00049700"/>
<feature type="region of interest" description="Disordered" evidence="2">
    <location>
        <begin position="77"/>
        <end position="110"/>
    </location>
</feature>
<reference evidence="4" key="1">
    <citation type="submission" date="2016-06" db="EMBL/GenBank/DDBJ databases">
        <title>First high quality genome sequence of Plasmodium coatneyi using continuous long reads from single molecule, real-time sequencing.</title>
        <authorList>
            <person name="Chien J.-T."/>
            <person name="Pakala S.B."/>
            <person name="Geraldo J.A."/>
            <person name="Lapp S.A."/>
            <person name="Barnwell J.W."/>
            <person name="Kissinger J.C."/>
            <person name="Galinski M.R."/>
            <person name="Humphrey J.C."/>
        </authorList>
    </citation>
    <scope>NUCLEOTIDE SEQUENCE [LARGE SCALE GENOMIC DNA]</scope>
    <source>
        <strain evidence="4">Hackeri</strain>
    </source>
</reference>
<dbReference type="GO" id="GO:0004197">
    <property type="term" value="F:cysteine-type endopeptidase activity"/>
    <property type="evidence" value="ECO:0007669"/>
    <property type="project" value="TreeGrafter"/>
</dbReference>
<sequence>MRQYDSLSVRRAKKNESSISYNKKVTSLSRFSSRENKAKSFKIDKWDDEDKLQLCEKQVLRKAVSDKKKIPTLVRRVQTKPHASAARPTTLPRNEERCGSMNKGSPKGCNMYRAQTMTRNMGRSSNVRRIEVSETERVFTKLSQKKKGTLKKGTKCEVQEGGKNSSKQQAQVGSENPRETYHTEVLNKNQCNQKYIPDVLTTNIGSAKGIIFQNAQIPTWASKTNERDKINYTRTNRDKSMPCKIAEVTKGMEKPAQKSSDSKYLEAIFRPAQMASLSYPAEDYFAKLGLSSSGDANVEGGFPNKMTSHFAYHYHPQGNPEDHNFMENSKDKHIKREDNQGTNRKEDKRGYIPMWDINSHKIISTDFLLKEKGRRSLTEKKNNQHTEGEIIPNGYLPSSVSQKEDAKFSAYKANTADLGMMENSPRREIPTNALFPKETTPLDASIENVQNSEEERKNLKKDHTFSHALSSTNYNPAYHTSHSNYNETRLCENRSLTDIMFRGKIKNDGKLNTDGGGPSKGNYKLEESATVDQTNGVKNANCVEQPQWMNLPYIQEKGTRNNGDITLANGSTKVLTSVQSDNPPFTYNNLTHDISNHKLPRRNGHMHLRSVTNTNEYFKKSAGGVDKCRRDNLTGSEWQSGHMWTNVSSRQGGGGTRVHPISRGDQIRSNINGELVTHEVGPSTLATHRDLPANSTCQPSESPCLSDNSAGFPNLNRPNLANPSFVHLHPSQQNKPKFVSAIPHLFHPSKMTLKENHPICTTKMTKATPKGLPQISLTDEVSKHTYSVLNGSINTVPGNVQAFKKIYIDHSMGEVNHVNGYVLRERDPNVDSVMSTCISQGNANTVEKMGIERFLKCDKKNPSVKNEKNLGEISAGESVTPMKGYIPKRILAHVGEKSRELSGHLYMEGPPTKPTLSDDPSVEGNKITPNGAMFHIRSYTGGVVKKDVCKKSQICNSNPVTPKDDHHSEGKTKRIDMVVHPSNATNNFATKSQQGQNCHGENVNTVKEAPPQGQLTNDPFSRIPLRNKFISASNTRVMPNNQMRHSSNVFFPPAVGRGVCKDPLGNKASLSISGITVDGAVAGGSFEGKAETGPLPNGLPPSITVKSAPEKYLTNVRTQLSRKKVDDGTSPLLSNGTDRSVMQNHPPGKTQNRAREYLHKGVTPPYEAGATLTHLNVTEEIPHRNGLPVCKSISNSDIYNYLRNKDPKTLTHFHRTVSYRNQSLKKEKSLTVLSQKGGINGVTSLGAKVNMLDGARMLNGAKMREQLLDAAFEADSKHTVKKAVVIGCNYMREAEGERLYGAVNDAYIFSRVLVKYFDFKPENILLLTDSLPSNAYIYEDFDINKKKYIKQGASRNKTNEEERKKKKNLFHLFNTSNMGSHEKDGAEIDKCNSCKNFAIKNVDFSSEGISFHLWPTRINILKAVNWLVRDSVPLGSYVFYFAGKSVQVDNMSGWEGKATTKLFFVRTPLTAC</sequence>
<dbReference type="EMBL" id="CP016251">
    <property type="protein sequence ID" value="ANQ10739.1"/>
    <property type="molecule type" value="Genomic_DNA"/>
</dbReference>
<feature type="compositionally biased region" description="Polar residues" evidence="2">
    <location>
        <begin position="162"/>
        <end position="174"/>
    </location>
</feature>
<name>A0A1B1E7K0_9APIC</name>
<dbReference type="OrthoDB" id="3223806at2759"/>
<accession>A0A1B1E7K0</accession>
<feature type="region of interest" description="Disordered" evidence="2">
    <location>
        <begin position="1"/>
        <end position="20"/>
    </location>
</feature>
<feature type="region of interest" description="Disordered" evidence="2">
    <location>
        <begin position="143"/>
        <end position="177"/>
    </location>
</feature>
<dbReference type="PANTHER" id="PTHR48104:SF30">
    <property type="entry name" value="METACASPASE-1"/>
    <property type="match status" value="1"/>
</dbReference>
<dbReference type="GO" id="GO:0006508">
    <property type="term" value="P:proteolysis"/>
    <property type="evidence" value="ECO:0007669"/>
    <property type="project" value="TreeGrafter"/>
</dbReference>
<protein>
    <submittedName>
        <fullName evidence="3">Peptidase</fullName>
    </submittedName>
</protein>
<evidence type="ECO:0000313" key="3">
    <source>
        <dbReference type="EMBL" id="ANQ10739.1"/>
    </source>
</evidence>
<evidence type="ECO:0000256" key="2">
    <source>
        <dbReference type="SAM" id="MobiDB-lite"/>
    </source>
</evidence>
<feature type="region of interest" description="Disordered" evidence="2">
    <location>
        <begin position="644"/>
        <end position="663"/>
    </location>
</feature>
<dbReference type="KEGG" id="pcot:PCOAH_00049700"/>
<feature type="compositionally biased region" description="Polar residues" evidence="2">
    <location>
        <begin position="1131"/>
        <end position="1143"/>
    </location>
</feature>
<feature type="region of interest" description="Disordered" evidence="2">
    <location>
        <begin position="1121"/>
        <end position="1151"/>
    </location>
</feature>
<keyword evidence="4" id="KW-1185">Reference proteome</keyword>